<reference evidence="5" key="1">
    <citation type="submission" date="2024-06" db="EMBL/GenBank/DDBJ databases">
        <authorList>
            <consortium name="consrtm"/>
            <person name="Uemura M."/>
            <person name="Terahara T."/>
        </authorList>
    </citation>
    <scope>NUCLEOTIDE SEQUENCE</scope>
    <source>
        <strain evidence="5">KM77-8</strain>
    </source>
</reference>
<gene>
    <name evidence="5" type="ORF">SHKM778_48230</name>
</gene>
<name>A0AAT9HLV6_9ACTN</name>
<protein>
    <recommendedName>
        <fullName evidence="4">Carrier domain-containing protein</fullName>
    </recommendedName>
</protein>
<evidence type="ECO:0000256" key="3">
    <source>
        <dbReference type="ARBA" id="ARBA00022553"/>
    </source>
</evidence>
<evidence type="ECO:0000256" key="2">
    <source>
        <dbReference type="ARBA" id="ARBA00022450"/>
    </source>
</evidence>
<dbReference type="InterPro" id="IPR045851">
    <property type="entry name" value="AMP-bd_C_sf"/>
</dbReference>
<dbReference type="PROSITE" id="PS50075">
    <property type="entry name" value="CARRIER"/>
    <property type="match status" value="1"/>
</dbReference>
<dbReference type="GO" id="GO:0044550">
    <property type="term" value="P:secondary metabolite biosynthetic process"/>
    <property type="evidence" value="ECO:0007669"/>
    <property type="project" value="TreeGrafter"/>
</dbReference>
<dbReference type="InterPro" id="IPR006162">
    <property type="entry name" value="Ppantetheine_attach_site"/>
</dbReference>
<feature type="domain" description="Carrier" evidence="4">
    <location>
        <begin position="345"/>
        <end position="420"/>
    </location>
</feature>
<dbReference type="InterPro" id="IPR020806">
    <property type="entry name" value="PKS_PP-bd"/>
</dbReference>
<dbReference type="Gene3D" id="3.30.300.30">
    <property type="match status" value="1"/>
</dbReference>
<dbReference type="EMBL" id="AP035768">
    <property type="protein sequence ID" value="BFO18435.1"/>
    <property type="molecule type" value="Genomic_DNA"/>
</dbReference>
<dbReference type="AlphaFoldDB" id="A0AAT9HLV6"/>
<dbReference type="Gene3D" id="1.10.1200.10">
    <property type="entry name" value="ACP-like"/>
    <property type="match status" value="1"/>
</dbReference>
<proteinExistence type="predicted"/>
<dbReference type="InterPro" id="IPR036736">
    <property type="entry name" value="ACP-like_sf"/>
</dbReference>
<evidence type="ECO:0000259" key="4">
    <source>
        <dbReference type="PROSITE" id="PS50075"/>
    </source>
</evidence>
<sequence>MASLLAGLERAGIVRPSAGRVGWNASPSFDASVQQWTRVCRGDTVVIVDEAERRDPEQLARSVAGQRLTDLDLTPAHAEHLVGPWPRSWNRAADCGCGSAASPSPTLWRRLGELTGRGVLDAVNVYGTTETAVDTTWAAVGGDTAPHLGAALPGQAVRVLDAGLQPVPAGTPGELYISGPSVARGYLGRPGMTASRFVPDPWAADGSRMYRTGDRARWTWDGRLEYLGRADHQVKVRGYRVELGEIEAVLAGFPGTLDCGVVCQERESEAVLAAYLRATPGTTVRELREHAERRLPEWMRPSTYTLLDEMPLTPAGKLDRMALAELKTAAPGEAEETAEQAVDDGPRTATEELLIRICQEVLGVEGLRPADHFFEVGGHSLLAIRVVARLKRQAQLVIPMTAVFENPVLRDLAAYVEEAIRERMASS</sequence>
<comment type="cofactor">
    <cofactor evidence="1">
        <name>pantetheine 4'-phosphate</name>
        <dbReference type="ChEBI" id="CHEBI:47942"/>
    </cofactor>
</comment>
<dbReference type="Pfam" id="PF00501">
    <property type="entry name" value="AMP-binding"/>
    <property type="match status" value="1"/>
</dbReference>
<dbReference type="SUPFAM" id="SSF47336">
    <property type="entry name" value="ACP-like"/>
    <property type="match status" value="1"/>
</dbReference>
<dbReference type="Gene3D" id="3.40.50.12780">
    <property type="entry name" value="N-terminal domain of ligase-like"/>
    <property type="match status" value="1"/>
</dbReference>
<dbReference type="InterPro" id="IPR042099">
    <property type="entry name" value="ANL_N_sf"/>
</dbReference>
<dbReference type="GO" id="GO:0043041">
    <property type="term" value="P:amino acid activation for nonribosomal peptide biosynthetic process"/>
    <property type="evidence" value="ECO:0007669"/>
    <property type="project" value="TreeGrafter"/>
</dbReference>
<dbReference type="InterPro" id="IPR009081">
    <property type="entry name" value="PP-bd_ACP"/>
</dbReference>
<dbReference type="GO" id="GO:0005737">
    <property type="term" value="C:cytoplasm"/>
    <property type="evidence" value="ECO:0007669"/>
    <property type="project" value="TreeGrafter"/>
</dbReference>
<dbReference type="FunFam" id="1.10.1200.10:FF:000005">
    <property type="entry name" value="Nonribosomal peptide synthetase 1"/>
    <property type="match status" value="1"/>
</dbReference>
<evidence type="ECO:0000256" key="1">
    <source>
        <dbReference type="ARBA" id="ARBA00001957"/>
    </source>
</evidence>
<dbReference type="Pfam" id="PF13193">
    <property type="entry name" value="AMP-binding_C"/>
    <property type="match status" value="1"/>
</dbReference>
<organism evidence="5">
    <name type="scientific">Streptomyces haneummycinicus</name>
    <dbReference type="NCBI Taxonomy" id="3074435"/>
    <lineage>
        <taxon>Bacteria</taxon>
        <taxon>Bacillati</taxon>
        <taxon>Actinomycetota</taxon>
        <taxon>Actinomycetes</taxon>
        <taxon>Kitasatosporales</taxon>
        <taxon>Streptomycetaceae</taxon>
        <taxon>Streptomyces</taxon>
    </lineage>
</organism>
<accession>A0AAT9HLV6</accession>
<dbReference type="PANTHER" id="PTHR45527">
    <property type="entry name" value="NONRIBOSOMAL PEPTIDE SYNTHETASE"/>
    <property type="match status" value="1"/>
</dbReference>
<keyword evidence="2" id="KW-0596">Phosphopantetheine</keyword>
<dbReference type="GO" id="GO:0017000">
    <property type="term" value="P:antibiotic biosynthetic process"/>
    <property type="evidence" value="ECO:0007669"/>
    <property type="project" value="UniProtKB-ARBA"/>
</dbReference>
<reference evidence="5" key="2">
    <citation type="submission" date="2024-07" db="EMBL/GenBank/DDBJ databases">
        <title>Streptomyces haneummycinica sp. nov., a new antibiotic-producing actinobacterium isolated from marine sediment.</title>
        <authorList>
            <person name="Uemura M."/>
            <person name="Hamada M."/>
            <person name="Hirano S."/>
            <person name="Kobayashi K."/>
            <person name="Ohshiro T."/>
            <person name="Kobayashi T."/>
            <person name="Terahara T."/>
        </authorList>
    </citation>
    <scope>NUCLEOTIDE SEQUENCE</scope>
    <source>
        <strain evidence="5">KM77-8</strain>
    </source>
</reference>
<dbReference type="InterPro" id="IPR000873">
    <property type="entry name" value="AMP-dep_synth/lig_dom"/>
</dbReference>
<dbReference type="FunFam" id="2.30.38.10:FF:000001">
    <property type="entry name" value="Non-ribosomal peptide synthetase PvdI"/>
    <property type="match status" value="1"/>
</dbReference>
<dbReference type="GO" id="GO:0031177">
    <property type="term" value="F:phosphopantetheine binding"/>
    <property type="evidence" value="ECO:0007669"/>
    <property type="project" value="InterPro"/>
</dbReference>
<dbReference type="SUPFAM" id="SSF56801">
    <property type="entry name" value="Acetyl-CoA synthetase-like"/>
    <property type="match status" value="1"/>
</dbReference>
<dbReference type="InterPro" id="IPR025110">
    <property type="entry name" value="AMP-bd_C"/>
</dbReference>
<dbReference type="PROSITE" id="PS00012">
    <property type="entry name" value="PHOSPHOPANTETHEINE"/>
    <property type="match status" value="1"/>
</dbReference>
<dbReference type="PANTHER" id="PTHR45527:SF1">
    <property type="entry name" value="FATTY ACID SYNTHASE"/>
    <property type="match status" value="1"/>
</dbReference>
<keyword evidence="3" id="KW-0597">Phosphoprotein</keyword>
<evidence type="ECO:0000313" key="5">
    <source>
        <dbReference type="EMBL" id="BFO18435.1"/>
    </source>
</evidence>
<dbReference type="SMART" id="SM00823">
    <property type="entry name" value="PKS_PP"/>
    <property type="match status" value="1"/>
</dbReference>
<dbReference type="Pfam" id="PF00550">
    <property type="entry name" value="PP-binding"/>
    <property type="match status" value="1"/>
</dbReference>